<feature type="signal peptide" evidence="1">
    <location>
        <begin position="1"/>
        <end position="17"/>
    </location>
</feature>
<evidence type="ECO:0000313" key="3">
    <source>
        <dbReference type="Proteomes" id="UP000325945"/>
    </source>
</evidence>
<sequence length="93" mass="10335">MIYFIPLLVLITDGISSSANNCEASSAVTTQRILRYYLGLRPKTCSVSSESRQGVMSWYRTTSLMRATKISRPSTPGSFVESCYLISPQQPFS</sequence>
<organism evidence="2 3">
    <name type="scientific">Aspergillus sergii</name>
    <dbReference type="NCBI Taxonomy" id="1034303"/>
    <lineage>
        <taxon>Eukaryota</taxon>
        <taxon>Fungi</taxon>
        <taxon>Dikarya</taxon>
        <taxon>Ascomycota</taxon>
        <taxon>Pezizomycotina</taxon>
        <taxon>Eurotiomycetes</taxon>
        <taxon>Eurotiomycetidae</taxon>
        <taxon>Eurotiales</taxon>
        <taxon>Aspergillaceae</taxon>
        <taxon>Aspergillus</taxon>
        <taxon>Aspergillus subgen. Circumdati</taxon>
    </lineage>
</organism>
<proteinExistence type="predicted"/>
<gene>
    <name evidence="2" type="ORF">BDV39DRAFT_114306</name>
</gene>
<dbReference type="Proteomes" id="UP000325945">
    <property type="component" value="Unassembled WGS sequence"/>
</dbReference>
<keyword evidence="1" id="KW-0732">Signal</keyword>
<name>A0A5N6WVH4_9EURO</name>
<keyword evidence="3" id="KW-1185">Reference proteome</keyword>
<reference evidence="3" key="1">
    <citation type="submission" date="2019-04" db="EMBL/GenBank/DDBJ databases">
        <title>Friends and foes A comparative genomics studyof 23 Aspergillus species from section Flavi.</title>
        <authorList>
            <consortium name="DOE Joint Genome Institute"/>
            <person name="Kjaerbolling I."/>
            <person name="Vesth T."/>
            <person name="Frisvad J.C."/>
            <person name="Nybo J.L."/>
            <person name="Theobald S."/>
            <person name="Kildgaard S."/>
            <person name="Isbrandt T."/>
            <person name="Kuo A."/>
            <person name="Sato A."/>
            <person name="Lyhne E.K."/>
            <person name="Kogle M.E."/>
            <person name="Wiebenga A."/>
            <person name="Kun R.S."/>
            <person name="Lubbers R.J."/>
            <person name="Makela M.R."/>
            <person name="Barry K."/>
            <person name="Chovatia M."/>
            <person name="Clum A."/>
            <person name="Daum C."/>
            <person name="Haridas S."/>
            <person name="He G."/>
            <person name="LaButti K."/>
            <person name="Lipzen A."/>
            <person name="Mondo S."/>
            <person name="Riley R."/>
            <person name="Salamov A."/>
            <person name="Simmons B.A."/>
            <person name="Magnuson J.K."/>
            <person name="Henrissat B."/>
            <person name="Mortensen U.H."/>
            <person name="Larsen T.O."/>
            <person name="Devries R.P."/>
            <person name="Grigoriev I.V."/>
            <person name="Machida M."/>
            <person name="Baker S.E."/>
            <person name="Andersen M.R."/>
        </authorList>
    </citation>
    <scope>NUCLEOTIDE SEQUENCE [LARGE SCALE GENOMIC DNA]</scope>
    <source>
        <strain evidence="3">CBS 130017</strain>
    </source>
</reference>
<evidence type="ECO:0000256" key="1">
    <source>
        <dbReference type="SAM" id="SignalP"/>
    </source>
</evidence>
<feature type="chain" id="PRO_5024928673" description="Secreted protein" evidence="1">
    <location>
        <begin position="18"/>
        <end position="93"/>
    </location>
</feature>
<evidence type="ECO:0008006" key="4">
    <source>
        <dbReference type="Google" id="ProtNLM"/>
    </source>
</evidence>
<dbReference type="EMBL" id="ML741813">
    <property type="protein sequence ID" value="KAE8324901.1"/>
    <property type="molecule type" value="Genomic_DNA"/>
</dbReference>
<accession>A0A5N6WVH4</accession>
<dbReference type="AlphaFoldDB" id="A0A5N6WVH4"/>
<evidence type="ECO:0000313" key="2">
    <source>
        <dbReference type="EMBL" id="KAE8324901.1"/>
    </source>
</evidence>
<protein>
    <recommendedName>
        <fullName evidence="4">Secreted protein</fullName>
    </recommendedName>
</protein>